<name>A3IZ91_9CHRO</name>
<dbReference type="PANTHER" id="PTHR30576:SF10">
    <property type="entry name" value="SLL5057 PROTEIN"/>
    <property type="match status" value="1"/>
</dbReference>
<evidence type="ECO:0000313" key="4">
    <source>
        <dbReference type="EMBL" id="EAZ88205.1"/>
    </source>
</evidence>
<comment type="similarity">
    <text evidence="1">Belongs to the bacterial sugar transferase family.</text>
</comment>
<keyword evidence="5" id="KW-1185">Reference proteome</keyword>
<accession>A3IZ91</accession>
<dbReference type="AlphaFoldDB" id="A3IZ91"/>
<feature type="transmembrane region" description="Helical" evidence="2">
    <location>
        <begin position="42"/>
        <end position="68"/>
    </location>
</feature>
<evidence type="ECO:0000259" key="3">
    <source>
        <dbReference type="Pfam" id="PF02397"/>
    </source>
</evidence>
<keyword evidence="2" id="KW-1133">Transmembrane helix</keyword>
<keyword evidence="2" id="KW-0472">Membrane</keyword>
<evidence type="ECO:0000313" key="5">
    <source>
        <dbReference type="Proteomes" id="UP000003781"/>
    </source>
</evidence>
<dbReference type="eggNOG" id="COG2148">
    <property type="taxonomic scope" value="Bacteria"/>
</dbReference>
<dbReference type="OrthoDB" id="570875at2"/>
<dbReference type="InterPro" id="IPR003362">
    <property type="entry name" value="Bact_transf"/>
</dbReference>
<evidence type="ECO:0000256" key="1">
    <source>
        <dbReference type="ARBA" id="ARBA00006464"/>
    </source>
</evidence>
<dbReference type="Pfam" id="PF02397">
    <property type="entry name" value="Bac_transf"/>
    <property type="match status" value="1"/>
</dbReference>
<dbReference type="Proteomes" id="UP000003781">
    <property type="component" value="Unassembled WGS sequence"/>
</dbReference>
<dbReference type="RefSeq" id="WP_008278709.1">
    <property type="nucleotide sequence ID" value="NZ_AAXW01000097.1"/>
</dbReference>
<protein>
    <submittedName>
        <fullName evidence="4">Sugar transferase</fullName>
    </submittedName>
</protein>
<gene>
    <name evidence="4" type="ORF">CY0110_08596</name>
</gene>
<comment type="caution">
    <text evidence="4">The sequence shown here is derived from an EMBL/GenBank/DDBJ whole genome shotgun (WGS) entry which is preliminary data.</text>
</comment>
<dbReference type="EMBL" id="AAXW01000097">
    <property type="protein sequence ID" value="EAZ88205.1"/>
    <property type="molecule type" value="Genomic_DNA"/>
</dbReference>
<organism evidence="4 5">
    <name type="scientific">Crocosphaera chwakensis CCY0110</name>
    <dbReference type="NCBI Taxonomy" id="391612"/>
    <lineage>
        <taxon>Bacteria</taxon>
        <taxon>Bacillati</taxon>
        <taxon>Cyanobacteriota</taxon>
        <taxon>Cyanophyceae</taxon>
        <taxon>Oscillatoriophycideae</taxon>
        <taxon>Chroococcales</taxon>
        <taxon>Aphanothecaceae</taxon>
        <taxon>Crocosphaera</taxon>
        <taxon>Crocosphaera chwakensis</taxon>
    </lineage>
</organism>
<sequence>MSSTFKSLSLIPQGFQDSVYCDFPLNRSRIAHSSVYSKTKRLIDIIGAIIGLLLTGIVAIPIFIAIQWDNPGSILYSQMRCGLNGKLFRLWKFRSMIINAENQKHLVKNEAKGHFFKSHKDPRITNIGYFLRRSSLDEFPQFWNVLKGEMSLVGTRPPTPDEVKKYSAYHWQRLAIKPGLTGEWQVNGRSTITDFEEVVKLDISYQEKWSILYDLQLIFKTIVVVFTCRGAY</sequence>
<reference evidence="4 5" key="1">
    <citation type="submission" date="2007-03" db="EMBL/GenBank/DDBJ databases">
        <authorList>
            <person name="Stal L."/>
            <person name="Ferriera S."/>
            <person name="Johnson J."/>
            <person name="Kravitz S."/>
            <person name="Beeson K."/>
            <person name="Sutton G."/>
            <person name="Rogers Y.-H."/>
            <person name="Friedman R."/>
            <person name="Frazier M."/>
            <person name="Venter J.C."/>
        </authorList>
    </citation>
    <scope>NUCLEOTIDE SEQUENCE [LARGE SCALE GENOMIC DNA]</scope>
    <source>
        <strain evidence="4 5">CCY0110</strain>
    </source>
</reference>
<dbReference type="GO" id="GO:0016780">
    <property type="term" value="F:phosphotransferase activity, for other substituted phosphate groups"/>
    <property type="evidence" value="ECO:0007669"/>
    <property type="project" value="TreeGrafter"/>
</dbReference>
<keyword evidence="2" id="KW-0812">Transmembrane</keyword>
<feature type="domain" description="Bacterial sugar transferase" evidence="3">
    <location>
        <begin position="40"/>
        <end position="226"/>
    </location>
</feature>
<proteinExistence type="inferred from homology"/>
<evidence type="ECO:0000256" key="2">
    <source>
        <dbReference type="SAM" id="Phobius"/>
    </source>
</evidence>
<keyword evidence="4" id="KW-0808">Transferase</keyword>
<dbReference type="PANTHER" id="PTHR30576">
    <property type="entry name" value="COLANIC BIOSYNTHESIS UDP-GLUCOSE LIPID CARRIER TRANSFERASE"/>
    <property type="match status" value="1"/>
</dbReference>